<dbReference type="CTD" id="9804474"/>
<dbReference type="GeneID" id="9804474"/>
<evidence type="ECO:0000256" key="1">
    <source>
        <dbReference type="SAM" id="SignalP"/>
    </source>
</evidence>
<gene>
    <name evidence="2" type="ORF">GCK72_025094</name>
</gene>
<evidence type="ECO:0000313" key="2">
    <source>
        <dbReference type="EMBL" id="KAF1748627.1"/>
    </source>
</evidence>
<sequence length="191" mass="22446">MLNLQSIAFALFTIVVDVVVGFNRIDSEQNLYSSLLSAPFYNDDENERANEFEEDDRETAEELNTNQNAKDNNNSVLVLAWFKNSFICWSRFAQKLAIKALKSWTSTYPSNADECATNNKKPEIQHPECQVVVERWSQEKWLLQTDDSEDIDKYEEEEDDEDREYRAEMDKFMTREMVLLCAEYLEYDENA</sequence>
<dbReference type="EMBL" id="WUAV01000006">
    <property type="protein sequence ID" value="KAF1748627.1"/>
    <property type="molecule type" value="Genomic_DNA"/>
</dbReference>
<keyword evidence="1" id="KW-0732">Signal</keyword>
<name>A0A6A5G0Z9_CAERE</name>
<proteinExistence type="predicted"/>
<protein>
    <submittedName>
        <fullName evidence="2">Uncharacterized protein</fullName>
    </submittedName>
</protein>
<feature type="signal peptide" evidence="1">
    <location>
        <begin position="1"/>
        <end position="21"/>
    </location>
</feature>
<feature type="chain" id="PRO_5025346511" evidence="1">
    <location>
        <begin position="22"/>
        <end position="191"/>
    </location>
</feature>
<dbReference type="KEGG" id="crq:GCK72_025094"/>
<dbReference type="AlphaFoldDB" id="A0A6A5G0Z9"/>
<dbReference type="RefSeq" id="XP_053579757.1">
    <property type="nucleotide sequence ID" value="XM_053736191.1"/>
</dbReference>
<organism evidence="2">
    <name type="scientific">Caenorhabditis remanei</name>
    <name type="common">Caenorhabditis vulgaris</name>
    <dbReference type="NCBI Taxonomy" id="31234"/>
    <lineage>
        <taxon>Eukaryota</taxon>
        <taxon>Metazoa</taxon>
        <taxon>Ecdysozoa</taxon>
        <taxon>Nematoda</taxon>
        <taxon>Chromadorea</taxon>
        <taxon>Rhabditida</taxon>
        <taxon>Rhabditina</taxon>
        <taxon>Rhabditomorpha</taxon>
        <taxon>Rhabditoidea</taxon>
        <taxon>Rhabditidae</taxon>
        <taxon>Peloderinae</taxon>
        <taxon>Caenorhabditis</taxon>
    </lineage>
</organism>
<comment type="caution">
    <text evidence="2">The sequence shown here is derived from an EMBL/GenBank/DDBJ whole genome shotgun (WGS) entry which is preliminary data.</text>
</comment>
<accession>A0A6A5G0Z9</accession>
<reference evidence="2" key="1">
    <citation type="submission" date="2019-12" db="EMBL/GenBank/DDBJ databases">
        <title>Chromosome-level assembly of the Caenorhabditis remanei genome.</title>
        <authorList>
            <person name="Teterina A.A."/>
            <person name="Willis J.H."/>
            <person name="Phillips P.C."/>
        </authorList>
    </citation>
    <scope>NUCLEOTIDE SEQUENCE [LARGE SCALE GENOMIC DNA]</scope>
    <source>
        <strain evidence="2">PX506</strain>
        <tissue evidence="2">Whole organism</tissue>
    </source>
</reference>
<dbReference type="Proteomes" id="UP000483820">
    <property type="component" value="Chromosome X"/>
</dbReference>